<sequence>MFNLIAILLRGKAHDAEQAVADRHAMPLLAQQIRDAAQSIQSAQHALAVAIAQNEKERSQYAAVLSRIADLEERTLAALSKGNDTLAREAADAIAFLEAEKTASEQAQAQFSTAISNLKVTVRSAEGRLKELQRGERLARATDAAQKIDHAAAGANLATLDDAERTLERLRDRQKQTDTVSAVLKQMDGPTRTAGLMERLAEAGCGAPLRSSADDVLARLRTRLDAATA</sequence>
<dbReference type="PANTHER" id="PTHR31088">
    <property type="entry name" value="MEMBRANE-ASSOCIATED PROTEIN VIPP1, CHLOROPLASTIC"/>
    <property type="match status" value="1"/>
</dbReference>
<evidence type="ECO:0000313" key="4">
    <source>
        <dbReference type="Proteomes" id="UP000435138"/>
    </source>
</evidence>
<dbReference type="Pfam" id="PF04012">
    <property type="entry name" value="PspA_IM30"/>
    <property type="match status" value="1"/>
</dbReference>
<protein>
    <submittedName>
        <fullName evidence="3">PspA/IM30 family protein</fullName>
    </submittedName>
</protein>
<reference evidence="3 4" key="1">
    <citation type="submission" date="2019-11" db="EMBL/GenBank/DDBJ databases">
        <title>Genome analysis of Rhizobacterium cereale a novel genus and species isolated from maize roots in North Spain.</title>
        <authorList>
            <person name="Menendez E."/>
            <person name="Flores-Felix J.D."/>
            <person name="Ramirez-Bahena M.-H."/>
            <person name="Igual J.M."/>
            <person name="Garcia-Fraile P."/>
            <person name="Peix A."/>
            <person name="Velazquez E."/>
        </authorList>
    </citation>
    <scope>NUCLEOTIDE SEQUENCE [LARGE SCALE GENOMIC DNA]</scope>
    <source>
        <strain evidence="3 4">RZME27</strain>
    </source>
</reference>
<name>A0A6A8A8B7_9HYPH</name>
<dbReference type="AlphaFoldDB" id="A0A6A8A8B7"/>
<evidence type="ECO:0000256" key="2">
    <source>
        <dbReference type="SAM" id="Coils"/>
    </source>
</evidence>
<keyword evidence="4" id="KW-1185">Reference proteome</keyword>
<proteinExistence type="inferred from homology"/>
<dbReference type="PANTHER" id="PTHR31088:SF9">
    <property type="entry name" value="PHAGE SHOCK PROTEIN A"/>
    <property type="match status" value="1"/>
</dbReference>
<organism evidence="3 4">
    <name type="scientific">Endobacterium cereale</name>
    <dbReference type="NCBI Taxonomy" id="2663029"/>
    <lineage>
        <taxon>Bacteria</taxon>
        <taxon>Pseudomonadati</taxon>
        <taxon>Pseudomonadota</taxon>
        <taxon>Alphaproteobacteria</taxon>
        <taxon>Hyphomicrobiales</taxon>
        <taxon>Rhizobiaceae</taxon>
        <taxon>Endobacterium</taxon>
    </lineage>
</organism>
<dbReference type="Proteomes" id="UP000435138">
    <property type="component" value="Unassembled WGS sequence"/>
</dbReference>
<gene>
    <name evidence="3" type="ORF">GAO09_13330</name>
</gene>
<keyword evidence="2" id="KW-0175">Coiled coil</keyword>
<comment type="similarity">
    <text evidence="1">Belongs to the PspA/Vipp/IM30 family.</text>
</comment>
<evidence type="ECO:0000313" key="3">
    <source>
        <dbReference type="EMBL" id="MQY47014.1"/>
    </source>
</evidence>
<dbReference type="EMBL" id="WIXI01000043">
    <property type="protein sequence ID" value="MQY47014.1"/>
    <property type="molecule type" value="Genomic_DNA"/>
</dbReference>
<comment type="caution">
    <text evidence="3">The sequence shown here is derived from an EMBL/GenBank/DDBJ whole genome shotgun (WGS) entry which is preliminary data.</text>
</comment>
<accession>A0A6A8A8B7</accession>
<feature type="coiled-coil region" evidence="2">
    <location>
        <begin position="54"/>
        <end position="135"/>
    </location>
</feature>
<dbReference type="RefSeq" id="WP_153354492.1">
    <property type="nucleotide sequence ID" value="NZ_JAYKOO010000002.1"/>
</dbReference>
<evidence type="ECO:0000256" key="1">
    <source>
        <dbReference type="ARBA" id="ARBA00043985"/>
    </source>
</evidence>
<dbReference type="InterPro" id="IPR007157">
    <property type="entry name" value="PspA_VIPP1"/>
</dbReference>